<evidence type="ECO:0000313" key="2">
    <source>
        <dbReference type="Proteomes" id="UP001385951"/>
    </source>
</evidence>
<dbReference type="AlphaFoldDB" id="A0AAW0GDV9"/>
<proteinExistence type="predicted"/>
<gene>
    <name evidence="1" type="ORF">QCA50_007106</name>
</gene>
<dbReference type="Proteomes" id="UP001385951">
    <property type="component" value="Unassembled WGS sequence"/>
</dbReference>
<organism evidence="1 2">
    <name type="scientific">Cerrena zonata</name>
    <dbReference type="NCBI Taxonomy" id="2478898"/>
    <lineage>
        <taxon>Eukaryota</taxon>
        <taxon>Fungi</taxon>
        <taxon>Dikarya</taxon>
        <taxon>Basidiomycota</taxon>
        <taxon>Agaricomycotina</taxon>
        <taxon>Agaricomycetes</taxon>
        <taxon>Polyporales</taxon>
        <taxon>Cerrenaceae</taxon>
        <taxon>Cerrena</taxon>
    </lineage>
</organism>
<evidence type="ECO:0000313" key="1">
    <source>
        <dbReference type="EMBL" id="KAK7689315.1"/>
    </source>
</evidence>
<protein>
    <submittedName>
        <fullName evidence="1">Uncharacterized protein</fullName>
    </submittedName>
</protein>
<name>A0AAW0GDV9_9APHY</name>
<comment type="caution">
    <text evidence="1">The sequence shown here is derived from an EMBL/GenBank/DDBJ whole genome shotgun (WGS) entry which is preliminary data.</text>
</comment>
<reference evidence="1 2" key="1">
    <citation type="submission" date="2022-09" db="EMBL/GenBank/DDBJ databases">
        <authorList>
            <person name="Palmer J.M."/>
        </authorList>
    </citation>
    <scope>NUCLEOTIDE SEQUENCE [LARGE SCALE GENOMIC DNA]</scope>
    <source>
        <strain evidence="1 2">DSM 7382</strain>
    </source>
</reference>
<keyword evidence="2" id="KW-1185">Reference proteome</keyword>
<sequence length="199" mass="22137">MSDRIRQLEDALAILQASTGAHDPHPLLSRDLLEIKSSVELHSAGLAAGVTNANADSSSDNSENEMVFELFGTLAVRDDGGTRFFGSSARQESLLLDADLERINPDVLTTQPLSERVEQLSSSFPLSPSDTPSMDFEDLIKNCLPPWHRAVQLRELYLEHAPWFFSAVTSRQLCDELLSMFYSEAEQKDISDFAYIVND</sequence>
<accession>A0AAW0GDV9</accession>
<dbReference type="EMBL" id="JASBNA010000008">
    <property type="protein sequence ID" value="KAK7689315.1"/>
    <property type="molecule type" value="Genomic_DNA"/>
</dbReference>